<keyword evidence="3" id="KW-0804">Transcription</keyword>
<protein>
    <submittedName>
        <fullName evidence="5">Helix-turn-helix transcriptional regulator</fullName>
    </submittedName>
</protein>
<dbReference type="PANTHER" id="PTHR44688">
    <property type="entry name" value="DNA-BINDING TRANSCRIPTIONAL ACTIVATOR DEVR_DOSR"/>
    <property type="match status" value="1"/>
</dbReference>
<accession>A0A5C6X9A7</accession>
<feature type="domain" description="HTH luxR-type" evidence="4">
    <location>
        <begin position="40"/>
        <end position="105"/>
    </location>
</feature>
<dbReference type="CDD" id="cd06170">
    <property type="entry name" value="LuxR_C_like"/>
    <property type="match status" value="1"/>
</dbReference>
<dbReference type="SUPFAM" id="SSF46894">
    <property type="entry name" value="C-terminal effector domain of the bipartite response regulators"/>
    <property type="match status" value="1"/>
</dbReference>
<dbReference type="SMART" id="SM00421">
    <property type="entry name" value="HTH_LUXR"/>
    <property type="match status" value="1"/>
</dbReference>
<evidence type="ECO:0000259" key="4">
    <source>
        <dbReference type="PROSITE" id="PS50043"/>
    </source>
</evidence>
<dbReference type="Gene3D" id="1.10.10.10">
    <property type="entry name" value="Winged helix-like DNA-binding domain superfamily/Winged helix DNA-binding domain"/>
    <property type="match status" value="1"/>
</dbReference>
<evidence type="ECO:0000256" key="3">
    <source>
        <dbReference type="ARBA" id="ARBA00023163"/>
    </source>
</evidence>
<dbReference type="PRINTS" id="PR00038">
    <property type="entry name" value="HTHLUXR"/>
</dbReference>
<dbReference type="Proteomes" id="UP000321046">
    <property type="component" value="Unassembled WGS sequence"/>
</dbReference>
<evidence type="ECO:0000256" key="2">
    <source>
        <dbReference type="ARBA" id="ARBA00023125"/>
    </source>
</evidence>
<evidence type="ECO:0000313" key="5">
    <source>
        <dbReference type="EMBL" id="TXD35304.1"/>
    </source>
</evidence>
<evidence type="ECO:0000256" key="1">
    <source>
        <dbReference type="ARBA" id="ARBA00023015"/>
    </source>
</evidence>
<reference evidence="5 6" key="1">
    <citation type="submission" date="2019-08" db="EMBL/GenBank/DDBJ databases">
        <title>Bradymonadales sp. TMQ2.</title>
        <authorList>
            <person name="Liang Q."/>
        </authorList>
    </citation>
    <scope>NUCLEOTIDE SEQUENCE [LARGE SCALE GENOMIC DNA]</scope>
    <source>
        <strain evidence="5 6">TMQ2</strain>
    </source>
</reference>
<name>A0A5C6X9A7_9DELT</name>
<dbReference type="AlphaFoldDB" id="A0A5C6X9A7"/>
<dbReference type="PANTHER" id="PTHR44688:SF16">
    <property type="entry name" value="DNA-BINDING TRANSCRIPTIONAL ACTIVATOR DEVR_DOSR"/>
    <property type="match status" value="1"/>
</dbReference>
<dbReference type="Pfam" id="PF00196">
    <property type="entry name" value="GerE"/>
    <property type="match status" value="1"/>
</dbReference>
<dbReference type="EMBL" id="VOSL01000051">
    <property type="protein sequence ID" value="TXD35304.1"/>
    <property type="molecule type" value="Genomic_DNA"/>
</dbReference>
<dbReference type="InterPro" id="IPR000792">
    <property type="entry name" value="Tscrpt_reg_LuxR_C"/>
</dbReference>
<proteinExistence type="predicted"/>
<comment type="caution">
    <text evidence="5">The sequence shown here is derived from an EMBL/GenBank/DDBJ whole genome shotgun (WGS) entry which is preliminary data.</text>
</comment>
<gene>
    <name evidence="5" type="ORF">FRC96_11360</name>
</gene>
<keyword evidence="2" id="KW-0238">DNA-binding</keyword>
<keyword evidence="1" id="KW-0805">Transcription regulation</keyword>
<dbReference type="PROSITE" id="PS50043">
    <property type="entry name" value="HTH_LUXR_2"/>
    <property type="match status" value="1"/>
</dbReference>
<dbReference type="GO" id="GO:0003677">
    <property type="term" value="F:DNA binding"/>
    <property type="evidence" value="ECO:0007669"/>
    <property type="project" value="UniProtKB-KW"/>
</dbReference>
<sequence length="107" mass="11679">MLKLNVEGRAGLIRLVSSVFEAPSPVPMEDSALLALADRPCDLPAQLTEAERDVARQVYEGLSNEDIAARRETSSRTVANQLRAIYTKLGLNSREELVRRLGGGDLS</sequence>
<organism evidence="5 6">
    <name type="scientific">Lujinxingia vulgaris</name>
    <dbReference type="NCBI Taxonomy" id="2600176"/>
    <lineage>
        <taxon>Bacteria</taxon>
        <taxon>Deltaproteobacteria</taxon>
        <taxon>Bradymonadales</taxon>
        <taxon>Lujinxingiaceae</taxon>
        <taxon>Lujinxingia</taxon>
    </lineage>
</organism>
<dbReference type="InterPro" id="IPR036388">
    <property type="entry name" value="WH-like_DNA-bd_sf"/>
</dbReference>
<dbReference type="GO" id="GO:0006355">
    <property type="term" value="P:regulation of DNA-templated transcription"/>
    <property type="evidence" value="ECO:0007669"/>
    <property type="project" value="InterPro"/>
</dbReference>
<dbReference type="InterPro" id="IPR016032">
    <property type="entry name" value="Sig_transdc_resp-reg_C-effctor"/>
</dbReference>
<evidence type="ECO:0000313" key="6">
    <source>
        <dbReference type="Proteomes" id="UP000321046"/>
    </source>
</evidence>
<dbReference type="OrthoDB" id="5500323at2"/>